<dbReference type="InterPro" id="IPR024069">
    <property type="entry name" value="AF2212-like_dom_sf"/>
</dbReference>
<gene>
    <name evidence="1" type="ORF">S01H4_15953</name>
</gene>
<dbReference type="Gene3D" id="4.10.1150.10">
    <property type="entry name" value="AF2212/PG0164-like"/>
    <property type="match status" value="1"/>
</dbReference>
<name>X1ASJ9_9ZZZZ</name>
<dbReference type="AlphaFoldDB" id="X1ASJ9"/>
<organism evidence="1">
    <name type="scientific">marine sediment metagenome</name>
    <dbReference type="NCBI Taxonomy" id="412755"/>
    <lineage>
        <taxon>unclassified sequences</taxon>
        <taxon>metagenomes</taxon>
        <taxon>ecological metagenomes</taxon>
    </lineage>
</organism>
<comment type="caution">
    <text evidence="1">The sequence shown here is derived from an EMBL/GenBank/DDBJ whole genome shotgun (WGS) entry which is preliminary data.</text>
</comment>
<protein>
    <recommendedName>
        <fullName evidence="2">DUF104 domain-containing protein</fullName>
    </recommendedName>
</protein>
<evidence type="ECO:0000313" key="1">
    <source>
        <dbReference type="EMBL" id="GAG72282.1"/>
    </source>
</evidence>
<proteinExistence type="predicted"/>
<dbReference type="InterPro" id="IPR008203">
    <property type="entry name" value="AF2212-like"/>
</dbReference>
<accession>X1ASJ9</accession>
<dbReference type="Pfam" id="PF01954">
    <property type="entry name" value="AF2212-like"/>
    <property type="match status" value="1"/>
</dbReference>
<evidence type="ECO:0008006" key="2">
    <source>
        <dbReference type="Google" id="ProtNLM"/>
    </source>
</evidence>
<dbReference type="EMBL" id="BART01006989">
    <property type="protein sequence ID" value="GAG72282.1"/>
    <property type="molecule type" value="Genomic_DNA"/>
</dbReference>
<dbReference type="SUPFAM" id="SSF141694">
    <property type="entry name" value="AF2212/PG0164-like"/>
    <property type="match status" value="1"/>
</dbReference>
<reference evidence="1" key="1">
    <citation type="journal article" date="2014" name="Front. Microbiol.">
        <title>High frequency of phylogenetically diverse reductive dehalogenase-homologous genes in deep subseafloor sedimentary metagenomes.</title>
        <authorList>
            <person name="Kawai M."/>
            <person name="Futagami T."/>
            <person name="Toyoda A."/>
            <person name="Takaki Y."/>
            <person name="Nishi S."/>
            <person name="Hori S."/>
            <person name="Arai W."/>
            <person name="Tsubouchi T."/>
            <person name="Morono Y."/>
            <person name="Uchiyama I."/>
            <person name="Ito T."/>
            <person name="Fujiyama A."/>
            <person name="Inagaki F."/>
            <person name="Takami H."/>
        </authorList>
    </citation>
    <scope>NUCLEOTIDE SEQUENCE</scope>
    <source>
        <strain evidence="1">Expedition CK06-06</strain>
    </source>
</reference>
<sequence length="72" mass="7977">MSPRIQAIYESGVLKPLQKLALTEQQRVEILILEDDLPPSLIAEVAQKAGSYNFLSRSGEDIYTIEDGEGID</sequence>